<dbReference type="AlphaFoldDB" id="A0A4V3BEX5"/>
<feature type="compositionally biased region" description="Basic and acidic residues" evidence="1">
    <location>
        <begin position="150"/>
        <end position="178"/>
    </location>
</feature>
<protein>
    <recommendedName>
        <fullName evidence="3">Cytoskeleton protein RodZ-like C-terminal domain-containing protein</fullName>
    </recommendedName>
</protein>
<proteinExistence type="predicted"/>
<dbReference type="Pfam" id="PF13413">
    <property type="entry name" value="HTH_25"/>
    <property type="match status" value="1"/>
</dbReference>
<keyword evidence="2" id="KW-1133">Transmembrane helix</keyword>
<accession>A0A4V3BEX5</accession>
<dbReference type="PANTHER" id="PTHR34475">
    <property type="match status" value="1"/>
</dbReference>
<dbReference type="InterPro" id="IPR010982">
    <property type="entry name" value="Lambda_DNA-bd_dom_sf"/>
</dbReference>
<evidence type="ECO:0000313" key="4">
    <source>
        <dbReference type="EMBL" id="TDM11867.1"/>
    </source>
</evidence>
<evidence type="ECO:0000313" key="5">
    <source>
        <dbReference type="Proteomes" id="UP000294802"/>
    </source>
</evidence>
<gene>
    <name evidence="4" type="ORF">ERX29_05640</name>
</gene>
<name>A0A4V3BEX5_9STAP</name>
<keyword evidence="5" id="KW-1185">Reference proteome</keyword>
<reference evidence="4 5" key="1">
    <citation type="submission" date="2019-01" db="EMBL/GenBank/DDBJ databases">
        <title>Draft genome sequences of the type strains of six Macrococcus species.</title>
        <authorList>
            <person name="Mazhar S."/>
            <person name="Altermann E."/>
            <person name="Hill C."/>
            <person name="Mcauliffe O."/>
        </authorList>
    </citation>
    <scope>NUCLEOTIDE SEQUENCE [LARGE SCALE GENOMIC DNA]</scope>
    <source>
        <strain evidence="4 5">CCM4815</strain>
    </source>
</reference>
<keyword evidence="2" id="KW-0812">Transmembrane</keyword>
<dbReference type="OrthoDB" id="9797543at2"/>
<dbReference type="InterPro" id="IPR050400">
    <property type="entry name" value="Bact_Cytoskel_RodZ"/>
</dbReference>
<dbReference type="PANTHER" id="PTHR34475:SF1">
    <property type="entry name" value="CYTOSKELETON PROTEIN RODZ"/>
    <property type="match status" value="1"/>
</dbReference>
<dbReference type="Gene3D" id="1.10.260.40">
    <property type="entry name" value="lambda repressor-like DNA-binding domains"/>
    <property type="match status" value="1"/>
</dbReference>
<organism evidence="4 5">
    <name type="scientific">Macrococcus lamae</name>
    <dbReference type="NCBI Taxonomy" id="198484"/>
    <lineage>
        <taxon>Bacteria</taxon>
        <taxon>Bacillati</taxon>
        <taxon>Bacillota</taxon>
        <taxon>Bacilli</taxon>
        <taxon>Bacillales</taxon>
        <taxon>Staphylococcaceae</taxon>
        <taxon>Macrococcus</taxon>
    </lineage>
</organism>
<evidence type="ECO:0000256" key="2">
    <source>
        <dbReference type="SAM" id="Phobius"/>
    </source>
</evidence>
<dbReference type="SUPFAM" id="SSF47413">
    <property type="entry name" value="lambda repressor-like DNA-binding domains"/>
    <property type="match status" value="1"/>
</dbReference>
<dbReference type="InterPro" id="IPR025194">
    <property type="entry name" value="RodZ-like_C"/>
</dbReference>
<comment type="caution">
    <text evidence="4">The sequence shown here is derived from an EMBL/GenBank/DDBJ whole genome shotgun (WGS) entry which is preliminary data.</text>
</comment>
<dbReference type="GO" id="GO:0003677">
    <property type="term" value="F:DNA binding"/>
    <property type="evidence" value="ECO:0007669"/>
    <property type="project" value="InterPro"/>
</dbReference>
<dbReference type="EMBL" id="SCWB01000008">
    <property type="protein sequence ID" value="TDM11867.1"/>
    <property type="molecule type" value="Genomic_DNA"/>
</dbReference>
<keyword evidence="2" id="KW-0472">Membrane</keyword>
<dbReference type="RefSeq" id="WP_133443724.1">
    <property type="nucleotide sequence ID" value="NZ_SCWB01000008.1"/>
</dbReference>
<feature type="domain" description="Cytoskeleton protein RodZ-like C-terminal" evidence="3">
    <location>
        <begin position="215"/>
        <end position="274"/>
    </location>
</feature>
<evidence type="ECO:0000259" key="3">
    <source>
        <dbReference type="Pfam" id="PF13464"/>
    </source>
</evidence>
<sequence length="287" mass="32368">MQLIGRKLKHKRESLGMTLVDLEQKIKIQRKYIEMIERNDFESLPNPAYTIGFIEKYASNVNLNAKSLIEEHKDELPSGRISAAEAKKSLKDETLTIGKKDDQLIRQLVVSLLGLTLVISIIWLLSAKVFFKSTDNDGWLASDINQSRDVNVESKEDKSKTTEKKQKNENEEKTEKPGKVAKTSVKYNSFDGAALSYDVSTNERVILKVSSGIATWIQVYDDNDKRYAYQEVKDKTMALDSGVKTVTLISGNSTDLDVFINNQKVDVPKTADGLITRTYQFSIDSTD</sequence>
<dbReference type="Proteomes" id="UP000294802">
    <property type="component" value="Unassembled WGS sequence"/>
</dbReference>
<feature type="transmembrane region" description="Helical" evidence="2">
    <location>
        <begin position="108"/>
        <end position="126"/>
    </location>
</feature>
<feature type="region of interest" description="Disordered" evidence="1">
    <location>
        <begin position="150"/>
        <end position="180"/>
    </location>
</feature>
<evidence type="ECO:0000256" key="1">
    <source>
        <dbReference type="SAM" id="MobiDB-lite"/>
    </source>
</evidence>
<dbReference type="InterPro" id="IPR001387">
    <property type="entry name" value="Cro/C1-type_HTH"/>
</dbReference>
<dbReference type="CDD" id="cd00093">
    <property type="entry name" value="HTH_XRE"/>
    <property type="match status" value="1"/>
</dbReference>
<dbReference type="Pfam" id="PF13464">
    <property type="entry name" value="RodZ_C"/>
    <property type="match status" value="1"/>
</dbReference>